<keyword evidence="3" id="KW-1185">Reference proteome</keyword>
<proteinExistence type="predicted"/>
<evidence type="ECO:0000256" key="1">
    <source>
        <dbReference type="SAM" id="SignalP"/>
    </source>
</evidence>
<name>A0AAD8LLA1_TARER</name>
<evidence type="ECO:0000313" key="3">
    <source>
        <dbReference type="Proteomes" id="UP001229421"/>
    </source>
</evidence>
<dbReference type="PROSITE" id="PS51257">
    <property type="entry name" value="PROKAR_LIPOPROTEIN"/>
    <property type="match status" value="1"/>
</dbReference>
<feature type="signal peptide" evidence="1">
    <location>
        <begin position="1"/>
        <end position="25"/>
    </location>
</feature>
<gene>
    <name evidence="2" type="ORF">QVD17_05329</name>
</gene>
<protein>
    <recommendedName>
        <fullName evidence="4">Secreted protein</fullName>
    </recommendedName>
</protein>
<evidence type="ECO:0008006" key="4">
    <source>
        <dbReference type="Google" id="ProtNLM"/>
    </source>
</evidence>
<dbReference type="Proteomes" id="UP001229421">
    <property type="component" value="Unassembled WGS sequence"/>
</dbReference>
<dbReference type="AlphaFoldDB" id="A0AAD8LLA1"/>
<evidence type="ECO:0000313" key="2">
    <source>
        <dbReference type="EMBL" id="KAK1439510.1"/>
    </source>
</evidence>
<keyword evidence="1" id="KW-0732">Signal</keyword>
<dbReference type="EMBL" id="JAUHHV010000001">
    <property type="protein sequence ID" value="KAK1439510.1"/>
    <property type="molecule type" value="Genomic_DNA"/>
</dbReference>
<organism evidence="2 3">
    <name type="scientific">Tagetes erecta</name>
    <name type="common">African marigold</name>
    <dbReference type="NCBI Taxonomy" id="13708"/>
    <lineage>
        <taxon>Eukaryota</taxon>
        <taxon>Viridiplantae</taxon>
        <taxon>Streptophyta</taxon>
        <taxon>Embryophyta</taxon>
        <taxon>Tracheophyta</taxon>
        <taxon>Spermatophyta</taxon>
        <taxon>Magnoliopsida</taxon>
        <taxon>eudicotyledons</taxon>
        <taxon>Gunneridae</taxon>
        <taxon>Pentapetalae</taxon>
        <taxon>asterids</taxon>
        <taxon>campanulids</taxon>
        <taxon>Asterales</taxon>
        <taxon>Asteraceae</taxon>
        <taxon>Asteroideae</taxon>
        <taxon>Heliantheae alliance</taxon>
        <taxon>Tageteae</taxon>
        <taxon>Tagetes</taxon>
    </lineage>
</organism>
<accession>A0AAD8LLA1</accession>
<reference evidence="2" key="1">
    <citation type="journal article" date="2023" name="bioRxiv">
        <title>Improved chromosome-level genome assembly for marigold (Tagetes erecta).</title>
        <authorList>
            <person name="Jiang F."/>
            <person name="Yuan L."/>
            <person name="Wang S."/>
            <person name="Wang H."/>
            <person name="Xu D."/>
            <person name="Wang A."/>
            <person name="Fan W."/>
        </authorList>
    </citation>
    <scope>NUCLEOTIDE SEQUENCE</scope>
    <source>
        <strain evidence="2">WSJ</strain>
        <tissue evidence="2">Leaf</tissue>
    </source>
</reference>
<feature type="chain" id="PRO_5041970475" description="Secreted protein" evidence="1">
    <location>
        <begin position="26"/>
        <end position="67"/>
    </location>
</feature>
<comment type="caution">
    <text evidence="2">The sequence shown here is derived from an EMBL/GenBank/DDBJ whole genome shotgun (WGS) entry which is preliminary data.</text>
</comment>
<sequence length="67" mass="7836">MLLVFRKRHTSLVLVAFVFTSGCGCYRNCSLGNDETDCIDTVGRWRLQEENRPTEKSNTLKARQWRQ</sequence>